<dbReference type="GeneTree" id="ENSGT00400000023784"/>
<evidence type="ECO:0000256" key="1">
    <source>
        <dbReference type="SAM" id="SignalP"/>
    </source>
</evidence>
<dbReference type="PROSITE" id="PS00282">
    <property type="entry name" value="KAZAL_1"/>
    <property type="match status" value="1"/>
</dbReference>
<gene>
    <name evidence="3" type="primary">SPINK13</name>
</gene>
<feature type="signal peptide" evidence="1">
    <location>
        <begin position="1"/>
        <end position="23"/>
    </location>
</feature>
<dbReference type="Ensembl" id="ENSPSMT00000041090.1">
    <property type="protein sequence ID" value="ENSPSMP00000035662.1"/>
    <property type="gene ID" value="ENSPSMG00000024551.1"/>
</dbReference>
<dbReference type="InterPro" id="IPR002350">
    <property type="entry name" value="Kazal_dom"/>
</dbReference>
<evidence type="ECO:0000259" key="2">
    <source>
        <dbReference type="PROSITE" id="PS51465"/>
    </source>
</evidence>
<evidence type="ECO:0000313" key="4">
    <source>
        <dbReference type="Proteomes" id="UP000694414"/>
    </source>
</evidence>
<dbReference type="Pfam" id="PF00050">
    <property type="entry name" value="Kazal_1"/>
    <property type="match status" value="1"/>
</dbReference>
<protein>
    <submittedName>
        <fullName evidence="3">Serine peptidase inhibitor Kazal type 13</fullName>
    </submittedName>
</protein>
<feature type="domain" description="Kazal-like" evidence="2">
    <location>
        <begin position="29"/>
        <end position="90"/>
    </location>
</feature>
<feature type="chain" id="PRO_5034161792" evidence="1">
    <location>
        <begin position="24"/>
        <end position="90"/>
    </location>
</feature>
<dbReference type="PROSITE" id="PS51465">
    <property type="entry name" value="KAZAL_2"/>
    <property type="match status" value="1"/>
</dbReference>
<dbReference type="SUPFAM" id="SSF100895">
    <property type="entry name" value="Kazal-type serine protease inhibitors"/>
    <property type="match status" value="1"/>
</dbReference>
<dbReference type="Proteomes" id="UP000694414">
    <property type="component" value="Unplaced"/>
</dbReference>
<proteinExistence type="predicted"/>
<name>A0A8C9AU20_PROSS</name>
<keyword evidence="1" id="KW-0732">Signal</keyword>
<dbReference type="AlphaFoldDB" id="A0A8C9AU20"/>
<dbReference type="PANTHER" id="PTHR21312:SF36">
    <property type="entry name" value="SERINE PROTEASE INHIBITOR KAZAL-TYPE 13"/>
    <property type="match status" value="1"/>
</dbReference>
<dbReference type="SMART" id="SM00280">
    <property type="entry name" value="KAZAL"/>
    <property type="match status" value="1"/>
</dbReference>
<reference evidence="3" key="2">
    <citation type="submission" date="2025-09" db="UniProtKB">
        <authorList>
            <consortium name="Ensembl"/>
        </authorList>
    </citation>
    <scope>IDENTIFICATION</scope>
</reference>
<reference evidence="3" key="1">
    <citation type="submission" date="2025-08" db="UniProtKB">
        <authorList>
            <consortium name="Ensembl"/>
        </authorList>
    </citation>
    <scope>IDENTIFICATION</scope>
</reference>
<accession>A0A8C9AU20</accession>
<dbReference type="PANTHER" id="PTHR21312">
    <property type="entry name" value="SERINE PROTEASE INHIBITOR"/>
    <property type="match status" value="1"/>
</dbReference>
<dbReference type="InterPro" id="IPR036058">
    <property type="entry name" value="Kazal_dom_sf"/>
</dbReference>
<keyword evidence="4" id="KW-1185">Reference proteome</keyword>
<organism evidence="3 4">
    <name type="scientific">Prolemur simus</name>
    <name type="common">Greater bamboo lemur</name>
    <name type="synonym">Hapalemur simus</name>
    <dbReference type="NCBI Taxonomy" id="1328070"/>
    <lineage>
        <taxon>Eukaryota</taxon>
        <taxon>Metazoa</taxon>
        <taxon>Chordata</taxon>
        <taxon>Craniata</taxon>
        <taxon>Vertebrata</taxon>
        <taxon>Euteleostomi</taxon>
        <taxon>Mammalia</taxon>
        <taxon>Eutheria</taxon>
        <taxon>Euarchontoglires</taxon>
        <taxon>Primates</taxon>
        <taxon>Strepsirrhini</taxon>
        <taxon>Lemuriformes</taxon>
        <taxon>Lemuridae</taxon>
        <taxon>Prolemur</taxon>
    </lineage>
</organism>
<evidence type="ECO:0000313" key="3">
    <source>
        <dbReference type="Ensembl" id="ENSPSMP00000035662.1"/>
    </source>
</evidence>
<dbReference type="Gene3D" id="3.30.60.30">
    <property type="match status" value="1"/>
</dbReference>
<sequence length="90" mass="10480">MAAFPRKTVLFLVYSTLAHLVFSEIFKPRRPEPPCEMYNPPHPSYEVSCPNITAYICATNGFTYQNECFYCLDKWEFDLDIKVKKEGKCS</sequence>